<dbReference type="InterPro" id="IPR056282">
    <property type="entry name" value="MROH2B-like_N_HEAT"/>
</dbReference>
<comment type="caution">
    <text evidence="4">The sequence shown here is derived from an EMBL/GenBank/DDBJ whole genome shotgun (WGS) entry which is preliminary data.</text>
</comment>
<evidence type="ECO:0000313" key="4">
    <source>
        <dbReference type="EMBL" id="NXV57116.1"/>
    </source>
</evidence>
<dbReference type="Proteomes" id="UP000553862">
    <property type="component" value="Unassembled WGS sequence"/>
</dbReference>
<name>A0A7L3V0N7_MOLAT</name>
<accession>A0A7L3V0N7</accession>
<dbReference type="PANTHER" id="PTHR23120">
    <property type="entry name" value="MAESTRO-RELATED HEAT DOMAIN-CONTAINING"/>
    <property type="match status" value="1"/>
</dbReference>
<organism evidence="4 5">
    <name type="scientific">Molothrus ater</name>
    <name type="common">Brown-headed cowbird</name>
    <dbReference type="NCBI Taxonomy" id="84834"/>
    <lineage>
        <taxon>Eukaryota</taxon>
        <taxon>Metazoa</taxon>
        <taxon>Chordata</taxon>
        <taxon>Craniata</taxon>
        <taxon>Vertebrata</taxon>
        <taxon>Euteleostomi</taxon>
        <taxon>Archelosauria</taxon>
        <taxon>Archosauria</taxon>
        <taxon>Dinosauria</taxon>
        <taxon>Saurischia</taxon>
        <taxon>Theropoda</taxon>
        <taxon>Coelurosauria</taxon>
        <taxon>Aves</taxon>
        <taxon>Neognathae</taxon>
        <taxon>Neoaves</taxon>
        <taxon>Telluraves</taxon>
        <taxon>Australaves</taxon>
        <taxon>Passeriformes</taxon>
        <taxon>Passeroidea</taxon>
        <taxon>Icteridae</taxon>
        <taxon>Molothrus</taxon>
    </lineage>
</organism>
<dbReference type="EMBL" id="VZUF01136514">
    <property type="protein sequence ID" value="NXV57116.1"/>
    <property type="molecule type" value="Genomic_DNA"/>
</dbReference>
<dbReference type="PANTHER" id="PTHR23120:SF44">
    <property type="entry name" value="MAESTRO HEAT-LIKE REPEAT-CONTAINING PROTEIN FAMILY MEMBER 1"/>
    <property type="match status" value="1"/>
</dbReference>
<keyword evidence="5" id="KW-1185">Reference proteome</keyword>
<keyword evidence="2" id="KW-0472">Membrane</keyword>
<evidence type="ECO:0000259" key="3">
    <source>
        <dbReference type="Pfam" id="PF23221"/>
    </source>
</evidence>
<protein>
    <submittedName>
        <fullName evidence="4">MROH1 protein</fullName>
    </submittedName>
</protein>
<dbReference type="GO" id="GO:0005737">
    <property type="term" value="C:cytoplasm"/>
    <property type="evidence" value="ECO:0007669"/>
    <property type="project" value="TreeGrafter"/>
</dbReference>
<reference evidence="4 5" key="1">
    <citation type="submission" date="2019-09" db="EMBL/GenBank/DDBJ databases">
        <title>Bird 10,000 Genomes (B10K) Project - Family phase.</title>
        <authorList>
            <person name="Zhang G."/>
        </authorList>
    </citation>
    <scope>NUCLEOTIDE SEQUENCE [LARGE SCALE GENOMIC DNA]</scope>
    <source>
        <strain evidence="4">OUT-0049</strain>
        <tissue evidence="4">Muscle</tissue>
    </source>
</reference>
<feature type="non-terminal residue" evidence="4">
    <location>
        <position position="1"/>
    </location>
</feature>
<keyword evidence="2" id="KW-0812">Transmembrane</keyword>
<gene>
    <name evidence="4" type="primary">Mroh1</name>
    <name evidence="4" type="ORF">MOLATE_R13188</name>
</gene>
<evidence type="ECO:0000256" key="1">
    <source>
        <dbReference type="SAM" id="MobiDB-lite"/>
    </source>
</evidence>
<dbReference type="Pfam" id="PF23221">
    <property type="entry name" value="HEAT_MROH2B_1st"/>
    <property type="match status" value="1"/>
</dbReference>
<evidence type="ECO:0000313" key="5">
    <source>
        <dbReference type="Proteomes" id="UP000553862"/>
    </source>
</evidence>
<feature type="domain" description="MROH2B-like N-terminal HEAT-repeats" evidence="3">
    <location>
        <begin position="1"/>
        <end position="81"/>
    </location>
</feature>
<feature type="compositionally biased region" description="Basic and acidic residues" evidence="1">
    <location>
        <begin position="90"/>
        <end position="104"/>
    </location>
</feature>
<proteinExistence type="predicted"/>
<feature type="non-terminal residue" evidence="4">
    <location>
        <position position="104"/>
    </location>
</feature>
<keyword evidence="2" id="KW-1133">Transmembrane helix</keyword>
<feature type="transmembrane region" description="Helical" evidence="2">
    <location>
        <begin position="44"/>
        <end position="67"/>
    </location>
</feature>
<feature type="region of interest" description="Disordered" evidence="1">
    <location>
        <begin position="83"/>
        <end position="104"/>
    </location>
</feature>
<evidence type="ECO:0000256" key="2">
    <source>
        <dbReference type="SAM" id="Phobius"/>
    </source>
</evidence>
<sequence>QEAAGALLVELGRRFLARVMEELLRRFPPGALPPPGLLRTCADLAASNVFGMVPFLSSILGTLLPLLGTARADSMKCTLCYGKNGQKPGEFPEKTLENSKKNPQ</sequence>
<dbReference type="AlphaFoldDB" id="A0A7L3V0N7"/>
<dbReference type="InterPro" id="IPR045206">
    <property type="entry name" value="Maestro_heat-like_prot"/>
</dbReference>